<dbReference type="InterPro" id="IPR051685">
    <property type="entry name" value="Ycf3/AcsC/BcsC/TPR_MFPF"/>
</dbReference>
<dbReference type="PROSITE" id="PS50293">
    <property type="entry name" value="TPR_REGION"/>
    <property type="match status" value="6"/>
</dbReference>
<dbReference type="InterPro" id="IPR019734">
    <property type="entry name" value="TPR_rpt"/>
</dbReference>
<keyword evidence="2 3" id="KW-0802">TPR repeat</keyword>
<dbReference type="PANTHER" id="PTHR44943:SF8">
    <property type="entry name" value="TPR REPEAT-CONTAINING PROTEIN MJ0263"/>
    <property type="match status" value="1"/>
</dbReference>
<evidence type="ECO:0000313" key="4">
    <source>
        <dbReference type="EMBL" id="ACK70435.1"/>
    </source>
</evidence>
<reference evidence="5" key="1">
    <citation type="journal article" date="2011" name="MBio">
        <title>Novel metabolic attributes of the genus Cyanothece, comprising a group of unicellular nitrogen-fixing Cyanobacteria.</title>
        <authorList>
            <person name="Bandyopadhyay A."/>
            <person name="Elvitigala T."/>
            <person name="Welsh E."/>
            <person name="Stockel J."/>
            <person name="Liberton M."/>
            <person name="Min H."/>
            <person name="Sherman L.A."/>
            <person name="Pakrasi H.B."/>
        </authorList>
    </citation>
    <scope>NUCLEOTIDE SEQUENCE [LARGE SCALE GENOMIC DNA]</scope>
    <source>
        <strain evidence="5">PCC 7424</strain>
    </source>
</reference>
<dbReference type="PANTHER" id="PTHR44943">
    <property type="entry name" value="CELLULOSE SYNTHASE OPERON PROTEIN C"/>
    <property type="match status" value="1"/>
</dbReference>
<dbReference type="InterPro" id="IPR011990">
    <property type="entry name" value="TPR-like_helical_dom_sf"/>
</dbReference>
<evidence type="ECO:0000256" key="3">
    <source>
        <dbReference type="PROSITE-ProRule" id="PRU00339"/>
    </source>
</evidence>
<dbReference type="EMBL" id="CP001291">
    <property type="protein sequence ID" value="ACK70435.1"/>
    <property type="molecule type" value="Genomic_DNA"/>
</dbReference>
<evidence type="ECO:0000313" key="5">
    <source>
        <dbReference type="Proteomes" id="UP000002384"/>
    </source>
</evidence>
<name>B7KEX9_GLOC7</name>
<feature type="repeat" description="TPR" evidence="3">
    <location>
        <begin position="362"/>
        <end position="395"/>
    </location>
</feature>
<dbReference type="InterPro" id="IPR043504">
    <property type="entry name" value="Peptidase_S1_PA_chymotrypsin"/>
</dbReference>
<feature type="repeat" description="TPR" evidence="3">
    <location>
        <begin position="294"/>
        <end position="327"/>
    </location>
</feature>
<feature type="repeat" description="TPR" evidence="3">
    <location>
        <begin position="430"/>
        <end position="463"/>
    </location>
</feature>
<accession>B7KEX9</accession>
<dbReference type="OrthoDB" id="581250at2"/>
<keyword evidence="1" id="KW-0677">Repeat</keyword>
<dbReference type="HOGENOM" id="CLU_507809_0_0_3"/>
<dbReference type="Pfam" id="PF13414">
    <property type="entry name" value="TPR_11"/>
    <property type="match status" value="1"/>
</dbReference>
<feature type="repeat" description="TPR" evidence="3">
    <location>
        <begin position="396"/>
        <end position="429"/>
    </location>
</feature>
<dbReference type="STRING" id="65393.PCC7424_2005"/>
<evidence type="ECO:0000256" key="1">
    <source>
        <dbReference type="ARBA" id="ARBA00022737"/>
    </source>
</evidence>
<dbReference type="Gene3D" id="1.25.40.10">
    <property type="entry name" value="Tetratricopeptide repeat domain"/>
    <property type="match status" value="3"/>
</dbReference>
<dbReference type="Proteomes" id="UP000002384">
    <property type="component" value="Chromosome"/>
</dbReference>
<proteinExistence type="predicted"/>
<gene>
    <name evidence="4" type="ordered locus">PCC7424_2005</name>
</gene>
<dbReference type="Gene3D" id="2.40.10.10">
    <property type="entry name" value="Trypsin-like serine proteases"/>
    <property type="match status" value="2"/>
</dbReference>
<dbReference type="AlphaFoldDB" id="B7KEX9"/>
<dbReference type="Pfam" id="PF13365">
    <property type="entry name" value="Trypsin_2"/>
    <property type="match status" value="1"/>
</dbReference>
<dbReference type="InterPro" id="IPR009003">
    <property type="entry name" value="Peptidase_S1_PA"/>
</dbReference>
<dbReference type="SUPFAM" id="SSF50494">
    <property type="entry name" value="Trypsin-like serine proteases"/>
    <property type="match status" value="1"/>
</dbReference>
<dbReference type="PROSITE" id="PS51257">
    <property type="entry name" value="PROKAR_LIPOPROTEIN"/>
    <property type="match status" value="1"/>
</dbReference>
<feature type="repeat" description="TPR" evidence="3">
    <location>
        <begin position="464"/>
        <end position="497"/>
    </location>
</feature>
<evidence type="ECO:0000256" key="2">
    <source>
        <dbReference type="ARBA" id="ARBA00022803"/>
    </source>
</evidence>
<dbReference type="eggNOG" id="COG0265">
    <property type="taxonomic scope" value="Bacteria"/>
</dbReference>
<dbReference type="eggNOG" id="COG0457">
    <property type="taxonomic scope" value="Bacteria"/>
</dbReference>
<keyword evidence="5" id="KW-1185">Reference proteome</keyword>
<dbReference type="RefSeq" id="WP_015954041.1">
    <property type="nucleotide sequence ID" value="NC_011729.1"/>
</dbReference>
<dbReference type="SMART" id="SM00028">
    <property type="entry name" value="TPR"/>
    <property type="match status" value="7"/>
</dbReference>
<sequence length="512" mass="59153">MIFRTIFVFSALIFVGLAGCQSDIFSNRIDQQSQNSIVLITYGDQGGHGTGFFIEVEGICAVLTAAHVVVSSKNINLTTYEKKLISTTDVHFLPNLDLAVITFNPEEEQDCPYKPLKFGNSKRVKIFDQVSVIGYPTREGEEQLVLQFLDGKISQIENPPLPEGYAISYHVGTVGGMSGAPVLDQRGRVIAIHGKTDFELVELARNQQSSLSVEQQKTVDEIAERERTVRINHFKWGIPVQTYLDNQSFIVTSMAKTQQADKLVEEGKQLRNQGQYEEAIESYNKALEFKSDYHEAWYGLGYSLNELERYQKAIESYNKALEFKSDYHEAWYGLGYSLNELERYQEAIESYNKALEFKSDYHEAWYGLGYSLNELERYQEAIESYNKALEFKSDYHEAWYGLGYSLNKLERYQEAIKSYDKALEFKSDYHEAWYGRGVSLRRLERYDEAIQSYDKALEIDPNNPLYWNSRGLSLQNLKRYEEAIKSYDKALEIDPNFDYAIENRQRLLHILN</sequence>
<dbReference type="Pfam" id="PF00515">
    <property type="entry name" value="TPR_1"/>
    <property type="match status" value="5"/>
</dbReference>
<feature type="repeat" description="TPR" evidence="3">
    <location>
        <begin position="328"/>
        <end position="361"/>
    </location>
</feature>
<protein>
    <submittedName>
        <fullName evidence="4">TPR repeat-containing protein</fullName>
    </submittedName>
</protein>
<dbReference type="PROSITE" id="PS50005">
    <property type="entry name" value="TPR"/>
    <property type="match status" value="7"/>
</dbReference>
<dbReference type="SUPFAM" id="SSF81901">
    <property type="entry name" value="HCP-like"/>
    <property type="match status" value="1"/>
</dbReference>
<dbReference type="KEGG" id="cyc:PCC7424_2005"/>
<organism evidence="4 5">
    <name type="scientific">Gloeothece citriformis (strain PCC 7424)</name>
    <name type="common">Cyanothece sp. (strain PCC 7424)</name>
    <dbReference type="NCBI Taxonomy" id="65393"/>
    <lineage>
        <taxon>Bacteria</taxon>
        <taxon>Bacillati</taxon>
        <taxon>Cyanobacteriota</taxon>
        <taxon>Cyanophyceae</taxon>
        <taxon>Oscillatoriophycideae</taxon>
        <taxon>Chroococcales</taxon>
        <taxon>Aphanothecaceae</taxon>
        <taxon>Gloeothece</taxon>
        <taxon>Gloeothece citriformis</taxon>
    </lineage>
</organism>
<feature type="repeat" description="TPR" evidence="3">
    <location>
        <begin position="260"/>
        <end position="293"/>
    </location>
</feature>